<name>A0A2B4RL58_STYPI</name>
<dbReference type="Pfam" id="PF13927">
    <property type="entry name" value="Ig_3"/>
    <property type="match status" value="1"/>
</dbReference>
<dbReference type="InterPro" id="IPR013783">
    <property type="entry name" value="Ig-like_fold"/>
</dbReference>
<keyword evidence="6" id="KW-1133">Transmembrane helix</keyword>
<evidence type="ECO:0000256" key="1">
    <source>
        <dbReference type="ARBA" id="ARBA00004479"/>
    </source>
</evidence>
<dbReference type="PROSITE" id="PS50835">
    <property type="entry name" value="IG_LIKE"/>
    <property type="match status" value="1"/>
</dbReference>
<dbReference type="GO" id="GO:0098609">
    <property type="term" value="P:cell-cell adhesion"/>
    <property type="evidence" value="ECO:0007669"/>
    <property type="project" value="TreeGrafter"/>
</dbReference>
<dbReference type="EMBL" id="LSMT01000504">
    <property type="protein sequence ID" value="PFX17005.1"/>
    <property type="molecule type" value="Genomic_DNA"/>
</dbReference>
<dbReference type="SMART" id="SM00409">
    <property type="entry name" value="IG"/>
    <property type="match status" value="2"/>
</dbReference>
<sequence length="316" mass="35249">MEYPMEYLDGLPLKVMYWSDRILYKDGGESVTWYEPAPGKTTSNSSEVLPPGIVQVNEGEPATLKWNYGLTFNIELTVVRFNKAGIFTADVSPQLKERFRGRFMPGSVSLDIFNVTMADDKEKGKFSLELIDPDGNGWKREIEVEVIVPTKVTGIRGDLSVLEGANLLLTCEASGRPKPNITWTNKRNSGVVQEGKLLNVTNINRNDSGTFTCTADNGFGEPQSQTVYVNVICAEEDTAIISSVDPVKHPQGLKLWTISLIVVLVLLFLVLVVGNMCCWCFSKTICVASVIRFIRKCVCRETQEFKRNSSTQFVRL</sequence>
<organism evidence="8 9">
    <name type="scientific">Stylophora pistillata</name>
    <name type="common">Smooth cauliflower coral</name>
    <dbReference type="NCBI Taxonomy" id="50429"/>
    <lineage>
        <taxon>Eukaryota</taxon>
        <taxon>Metazoa</taxon>
        <taxon>Cnidaria</taxon>
        <taxon>Anthozoa</taxon>
        <taxon>Hexacorallia</taxon>
        <taxon>Scleractinia</taxon>
        <taxon>Astrocoeniina</taxon>
        <taxon>Pocilloporidae</taxon>
        <taxon>Stylophora</taxon>
    </lineage>
</organism>
<dbReference type="InterPro" id="IPR036179">
    <property type="entry name" value="Ig-like_dom_sf"/>
</dbReference>
<feature type="transmembrane region" description="Helical" evidence="6">
    <location>
        <begin position="255"/>
        <end position="282"/>
    </location>
</feature>
<dbReference type="Proteomes" id="UP000225706">
    <property type="component" value="Unassembled WGS sequence"/>
</dbReference>
<evidence type="ECO:0000259" key="7">
    <source>
        <dbReference type="PROSITE" id="PS50835"/>
    </source>
</evidence>
<keyword evidence="5" id="KW-0393">Immunoglobulin domain</keyword>
<gene>
    <name evidence="8" type="ORF">AWC38_SpisGene18704</name>
</gene>
<dbReference type="InterPro" id="IPR007110">
    <property type="entry name" value="Ig-like_dom"/>
</dbReference>
<dbReference type="OrthoDB" id="5989927at2759"/>
<dbReference type="GO" id="GO:0005886">
    <property type="term" value="C:plasma membrane"/>
    <property type="evidence" value="ECO:0007669"/>
    <property type="project" value="TreeGrafter"/>
</dbReference>
<accession>A0A2B4RL58</accession>
<evidence type="ECO:0000256" key="5">
    <source>
        <dbReference type="ARBA" id="ARBA00023319"/>
    </source>
</evidence>
<keyword evidence="4" id="KW-0325">Glycoprotein</keyword>
<evidence type="ECO:0000256" key="2">
    <source>
        <dbReference type="ARBA" id="ARBA00023136"/>
    </source>
</evidence>
<reference evidence="9" key="1">
    <citation type="journal article" date="2017" name="bioRxiv">
        <title>Comparative analysis of the genomes of Stylophora pistillata and Acropora digitifera provides evidence for extensive differences between species of corals.</title>
        <authorList>
            <person name="Voolstra C.R."/>
            <person name="Li Y."/>
            <person name="Liew Y.J."/>
            <person name="Baumgarten S."/>
            <person name="Zoccola D."/>
            <person name="Flot J.-F."/>
            <person name="Tambutte S."/>
            <person name="Allemand D."/>
            <person name="Aranda M."/>
        </authorList>
    </citation>
    <scope>NUCLEOTIDE SEQUENCE [LARGE SCALE GENOMIC DNA]</scope>
</reference>
<feature type="domain" description="Ig-like" evidence="7">
    <location>
        <begin position="149"/>
        <end position="230"/>
    </location>
</feature>
<keyword evidence="3" id="KW-1015">Disulfide bond</keyword>
<dbReference type="SUPFAM" id="SSF48726">
    <property type="entry name" value="Immunoglobulin"/>
    <property type="match status" value="1"/>
</dbReference>
<dbReference type="AlphaFoldDB" id="A0A2B4RL58"/>
<evidence type="ECO:0000256" key="4">
    <source>
        <dbReference type="ARBA" id="ARBA00023180"/>
    </source>
</evidence>
<keyword evidence="2 6" id="KW-0472">Membrane</keyword>
<keyword evidence="6" id="KW-0812">Transmembrane</keyword>
<evidence type="ECO:0000256" key="6">
    <source>
        <dbReference type="SAM" id="Phobius"/>
    </source>
</evidence>
<dbReference type="Gene3D" id="2.60.40.10">
    <property type="entry name" value="Immunoglobulins"/>
    <property type="match status" value="2"/>
</dbReference>
<evidence type="ECO:0000313" key="9">
    <source>
        <dbReference type="Proteomes" id="UP000225706"/>
    </source>
</evidence>
<comment type="caution">
    <text evidence="8">The sequence shown here is derived from an EMBL/GenBank/DDBJ whole genome shotgun (WGS) entry which is preliminary data.</text>
</comment>
<dbReference type="InterPro" id="IPR003599">
    <property type="entry name" value="Ig_sub"/>
</dbReference>
<proteinExistence type="predicted"/>
<evidence type="ECO:0000313" key="8">
    <source>
        <dbReference type="EMBL" id="PFX17005.1"/>
    </source>
</evidence>
<protein>
    <submittedName>
        <fullName evidence="8">Protein CEPU-1</fullName>
    </submittedName>
</protein>
<dbReference type="GO" id="GO:0050839">
    <property type="term" value="F:cell adhesion molecule binding"/>
    <property type="evidence" value="ECO:0007669"/>
    <property type="project" value="TreeGrafter"/>
</dbReference>
<dbReference type="InterPro" id="IPR003598">
    <property type="entry name" value="Ig_sub2"/>
</dbReference>
<dbReference type="STRING" id="50429.A0A2B4RL58"/>
<dbReference type="PANTHER" id="PTHR11640">
    <property type="entry name" value="NEPHRIN"/>
    <property type="match status" value="1"/>
</dbReference>
<evidence type="ECO:0000256" key="3">
    <source>
        <dbReference type="ARBA" id="ARBA00023157"/>
    </source>
</evidence>
<dbReference type="SMART" id="SM00408">
    <property type="entry name" value="IGc2"/>
    <property type="match status" value="1"/>
</dbReference>
<comment type="subcellular location">
    <subcellularLocation>
        <location evidence="1">Membrane</location>
        <topology evidence="1">Single-pass type I membrane protein</topology>
    </subcellularLocation>
</comment>
<dbReference type="GO" id="GO:0005911">
    <property type="term" value="C:cell-cell junction"/>
    <property type="evidence" value="ECO:0007669"/>
    <property type="project" value="TreeGrafter"/>
</dbReference>
<dbReference type="InterPro" id="IPR051275">
    <property type="entry name" value="Cell_adhesion_signaling"/>
</dbReference>
<dbReference type="PANTHER" id="PTHR11640:SF164">
    <property type="entry name" value="MAM DOMAIN-CONTAINING GLYCOSYLPHOSPHATIDYLINOSITOL ANCHOR PROTEIN 1"/>
    <property type="match status" value="1"/>
</dbReference>
<keyword evidence="9" id="KW-1185">Reference proteome</keyword>